<sequence>MFISEEWLVFEKEVLKQRPLFTGTVEECRTAYQATSDNLALQYPKPSEYDVNEQWETTDSGIRLLICTPTKASKIIKLPVAVFAHGGGHIAGGVGPEKSSFDDRMCRYVAQNAQIIVIQVDFRLGPEHPTPTQVEDCTSAFKWCHSNASKFRGDPDRFISFGSSLGGGVAFAVTLKLIDEGLGSLVKGIVTMCPAAMHPFNVPEEYNGMYKAYDETWTGAPMQDGESMVVFYSRLITAKPIVQSDADQIHLDHNGGTKHLDNPYIFPCLHPGLRNLPPTYISVCGLDPVRDDGTVLKYNLDNFGIRNKFDRYDGMPHYFWVFPNLKDSALFHENVVHGVKWVLAV</sequence>
<gene>
    <name evidence="3" type="ORF">JMJ35_009497</name>
</gene>
<keyword evidence="1" id="KW-0378">Hydrolase</keyword>
<reference evidence="3" key="1">
    <citation type="submission" date="2023-03" db="EMBL/GenBank/DDBJ databases">
        <title>Complete genome of Cladonia borealis.</title>
        <authorList>
            <person name="Park H."/>
        </authorList>
    </citation>
    <scope>NUCLEOTIDE SEQUENCE</scope>
    <source>
        <strain evidence="3">ANT050790</strain>
    </source>
</reference>
<evidence type="ECO:0000313" key="4">
    <source>
        <dbReference type="Proteomes" id="UP001166286"/>
    </source>
</evidence>
<dbReference type="EMBL" id="JAFEKC020000021">
    <property type="protein sequence ID" value="KAK0508413.1"/>
    <property type="molecule type" value="Genomic_DNA"/>
</dbReference>
<comment type="caution">
    <text evidence="3">The sequence shown here is derived from an EMBL/GenBank/DDBJ whole genome shotgun (WGS) entry which is preliminary data.</text>
</comment>
<dbReference type="Proteomes" id="UP001166286">
    <property type="component" value="Unassembled WGS sequence"/>
</dbReference>
<protein>
    <recommendedName>
        <fullName evidence="2">Alpha/beta hydrolase fold-3 domain-containing protein</fullName>
    </recommendedName>
</protein>
<organism evidence="3 4">
    <name type="scientific">Cladonia borealis</name>
    <dbReference type="NCBI Taxonomy" id="184061"/>
    <lineage>
        <taxon>Eukaryota</taxon>
        <taxon>Fungi</taxon>
        <taxon>Dikarya</taxon>
        <taxon>Ascomycota</taxon>
        <taxon>Pezizomycotina</taxon>
        <taxon>Lecanoromycetes</taxon>
        <taxon>OSLEUM clade</taxon>
        <taxon>Lecanoromycetidae</taxon>
        <taxon>Lecanorales</taxon>
        <taxon>Lecanorineae</taxon>
        <taxon>Cladoniaceae</taxon>
        <taxon>Cladonia</taxon>
    </lineage>
</organism>
<evidence type="ECO:0000259" key="2">
    <source>
        <dbReference type="Pfam" id="PF07859"/>
    </source>
</evidence>
<dbReference type="AlphaFoldDB" id="A0AA39QSM3"/>
<evidence type="ECO:0000313" key="3">
    <source>
        <dbReference type="EMBL" id="KAK0508413.1"/>
    </source>
</evidence>
<proteinExistence type="predicted"/>
<dbReference type="GO" id="GO:0016787">
    <property type="term" value="F:hydrolase activity"/>
    <property type="evidence" value="ECO:0007669"/>
    <property type="project" value="UniProtKB-KW"/>
</dbReference>
<dbReference type="InterPro" id="IPR013094">
    <property type="entry name" value="AB_hydrolase_3"/>
</dbReference>
<dbReference type="PANTHER" id="PTHR48081">
    <property type="entry name" value="AB HYDROLASE SUPERFAMILY PROTEIN C4A8.06C"/>
    <property type="match status" value="1"/>
</dbReference>
<dbReference type="SUPFAM" id="SSF53474">
    <property type="entry name" value="alpha/beta-Hydrolases"/>
    <property type="match status" value="1"/>
</dbReference>
<dbReference type="InterPro" id="IPR050300">
    <property type="entry name" value="GDXG_lipolytic_enzyme"/>
</dbReference>
<keyword evidence="4" id="KW-1185">Reference proteome</keyword>
<dbReference type="PANTHER" id="PTHR48081:SF8">
    <property type="entry name" value="ALPHA_BETA HYDROLASE FOLD-3 DOMAIN-CONTAINING PROTEIN-RELATED"/>
    <property type="match status" value="1"/>
</dbReference>
<evidence type="ECO:0000256" key="1">
    <source>
        <dbReference type="ARBA" id="ARBA00022801"/>
    </source>
</evidence>
<name>A0AA39QSM3_9LECA</name>
<dbReference type="Pfam" id="PF07859">
    <property type="entry name" value="Abhydrolase_3"/>
    <property type="match status" value="1"/>
</dbReference>
<feature type="domain" description="Alpha/beta hydrolase fold-3" evidence="2">
    <location>
        <begin position="82"/>
        <end position="320"/>
    </location>
</feature>
<accession>A0AA39QSM3</accession>
<dbReference type="InterPro" id="IPR029058">
    <property type="entry name" value="AB_hydrolase_fold"/>
</dbReference>
<dbReference type="Gene3D" id="3.40.50.1820">
    <property type="entry name" value="alpha/beta hydrolase"/>
    <property type="match status" value="1"/>
</dbReference>